<gene>
    <name evidence="2" type="ORF">CWD94_04075</name>
</gene>
<dbReference type="EMBL" id="PHQY01000322">
    <property type="protein sequence ID" value="PJO44872.1"/>
    <property type="molecule type" value="Genomic_DNA"/>
</dbReference>
<accession>A0A2M9QA29</accession>
<comment type="caution">
    <text evidence="2">The sequence shown here is derived from an EMBL/GenBank/DDBJ whole genome shotgun (WGS) entry which is preliminary data.</text>
</comment>
<sequence>MNTFPSKNKVLLKIYLKSYSILMLFVCSAVGAYFLKQSNKTTAFYIVFILGLVCLHKLLNHAMVLLIRFNQVKKAILKREASFQELTSKESLINSIFLAPVTVSISIAIYNANNLYIQILMFVLILTFLLIGETAKYRFTLYKNWYDQNLI</sequence>
<protein>
    <submittedName>
        <fullName evidence="2">Uncharacterized protein</fullName>
    </submittedName>
</protein>
<dbReference type="AlphaFoldDB" id="A0A2M9QA29"/>
<keyword evidence="1" id="KW-1133">Transmembrane helix</keyword>
<dbReference type="Proteomes" id="UP000232101">
    <property type="component" value="Unassembled WGS sequence"/>
</dbReference>
<name>A0A2M9QA29_9BACI</name>
<organism evidence="2 3">
    <name type="scientific">Lysinibacillus xylanilyticus</name>
    <dbReference type="NCBI Taxonomy" id="582475"/>
    <lineage>
        <taxon>Bacteria</taxon>
        <taxon>Bacillati</taxon>
        <taxon>Bacillota</taxon>
        <taxon>Bacilli</taxon>
        <taxon>Bacillales</taxon>
        <taxon>Bacillaceae</taxon>
        <taxon>Lysinibacillus</taxon>
    </lineage>
</organism>
<dbReference type="RefSeq" id="WP_100542161.1">
    <property type="nucleotide sequence ID" value="NZ_PHQY01000322.1"/>
</dbReference>
<feature type="transmembrane region" description="Helical" evidence="1">
    <location>
        <begin position="14"/>
        <end position="36"/>
    </location>
</feature>
<evidence type="ECO:0000313" key="3">
    <source>
        <dbReference type="Proteomes" id="UP000232101"/>
    </source>
</evidence>
<feature type="transmembrane region" description="Helical" evidence="1">
    <location>
        <begin position="115"/>
        <end position="132"/>
    </location>
</feature>
<reference evidence="2 3" key="1">
    <citation type="submission" date="2017-11" db="EMBL/GenBank/DDBJ databases">
        <title>Bacterial isolate from king chilli rhizosphere.</title>
        <authorList>
            <person name="Takhelmayum P."/>
            <person name="Sarangthem I."/>
        </authorList>
    </citation>
    <scope>NUCLEOTIDE SEQUENCE [LARGE SCALE GENOMIC DNA]</scope>
    <source>
        <strain evidence="3">t26</strain>
    </source>
</reference>
<proteinExistence type="predicted"/>
<keyword evidence="1" id="KW-0812">Transmembrane</keyword>
<feature type="transmembrane region" description="Helical" evidence="1">
    <location>
        <begin position="42"/>
        <end position="70"/>
    </location>
</feature>
<feature type="transmembrane region" description="Helical" evidence="1">
    <location>
        <begin position="91"/>
        <end position="109"/>
    </location>
</feature>
<evidence type="ECO:0000256" key="1">
    <source>
        <dbReference type="SAM" id="Phobius"/>
    </source>
</evidence>
<evidence type="ECO:0000313" key="2">
    <source>
        <dbReference type="EMBL" id="PJO44872.1"/>
    </source>
</evidence>
<keyword evidence="1" id="KW-0472">Membrane</keyword>